<keyword evidence="3" id="KW-1185">Reference proteome</keyword>
<evidence type="ECO:0000313" key="3">
    <source>
        <dbReference type="Proteomes" id="UP001501509"/>
    </source>
</evidence>
<proteinExistence type="predicted"/>
<sequence>MARLARTAVVGLAVLLAVGTFAAGPAIAETPAAKPQRPGSFVVGSAGGKLAWEAYKDHPVRFSVDARTPPDGDPSKAKGRFRVTHRTATGGPFADFTAEIDCLVVGGKVAVVTGVIKSGGIPAMPDLKVIGKRVGFTVSDEGRRDRIGWSWSVAGFESVPKCMSTAPFFQTTTGDYRVGGKSL</sequence>
<dbReference type="RefSeq" id="WP_344543261.1">
    <property type="nucleotide sequence ID" value="NZ_BAAATD010000005.1"/>
</dbReference>
<feature type="chain" id="PRO_5046382211" description="Repetin" evidence="1">
    <location>
        <begin position="23"/>
        <end position="183"/>
    </location>
</feature>
<name>A0ABP6C7W7_9ACTN</name>
<dbReference type="Proteomes" id="UP001501509">
    <property type="component" value="Unassembled WGS sequence"/>
</dbReference>
<organism evidence="2 3">
    <name type="scientific">Actinomadura fulvescens</name>
    <dbReference type="NCBI Taxonomy" id="46160"/>
    <lineage>
        <taxon>Bacteria</taxon>
        <taxon>Bacillati</taxon>
        <taxon>Actinomycetota</taxon>
        <taxon>Actinomycetes</taxon>
        <taxon>Streptosporangiales</taxon>
        <taxon>Thermomonosporaceae</taxon>
        <taxon>Actinomadura</taxon>
    </lineage>
</organism>
<evidence type="ECO:0000313" key="2">
    <source>
        <dbReference type="EMBL" id="GAA2603463.1"/>
    </source>
</evidence>
<comment type="caution">
    <text evidence="2">The sequence shown here is derived from an EMBL/GenBank/DDBJ whole genome shotgun (WGS) entry which is preliminary data.</text>
</comment>
<accession>A0ABP6C7W7</accession>
<keyword evidence="1" id="KW-0732">Signal</keyword>
<gene>
    <name evidence="2" type="ORF">GCM10010411_41900</name>
</gene>
<evidence type="ECO:0008006" key="4">
    <source>
        <dbReference type="Google" id="ProtNLM"/>
    </source>
</evidence>
<reference evidence="3" key="1">
    <citation type="journal article" date="2019" name="Int. J. Syst. Evol. Microbiol.">
        <title>The Global Catalogue of Microorganisms (GCM) 10K type strain sequencing project: providing services to taxonomists for standard genome sequencing and annotation.</title>
        <authorList>
            <consortium name="The Broad Institute Genomics Platform"/>
            <consortium name="The Broad Institute Genome Sequencing Center for Infectious Disease"/>
            <person name="Wu L."/>
            <person name="Ma J."/>
        </authorList>
    </citation>
    <scope>NUCLEOTIDE SEQUENCE [LARGE SCALE GENOMIC DNA]</scope>
    <source>
        <strain evidence="3">JCM 6833</strain>
    </source>
</reference>
<evidence type="ECO:0000256" key="1">
    <source>
        <dbReference type="SAM" id="SignalP"/>
    </source>
</evidence>
<feature type="signal peptide" evidence="1">
    <location>
        <begin position="1"/>
        <end position="22"/>
    </location>
</feature>
<dbReference type="EMBL" id="BAAATD010000005">
    <property type="protein sequence ID" value="GAA2603463.1"/>
    <property type="molecule type" value="Genomic_DNA"/>
</dbReference>
<protein>
    <recommendedName>
        <fullName evidence="4">Repetin</fullName>
    </recommendedName>
</protein>